<dbReference type="Pfam" id="PF17919">
    <property type="entry name" value="RT_RNaseH_2"/>
    <property type="match status" value="1"/>
</dbReference>
<dbReference type="EMBL" id="BQNB010010297">
    <property type="protein sequence ID" value="GJS75347.1"/>
    <property type="molecule type" value="Genomic_DNA"/>
</dbReference>
<dbReference type="Proteomes" id="UP001151760">
    <property type="component" value="Unassembled WGS sequence"/>
</dbReference>
<evidence type="ECO:0000313" key="3">
    <source>
        <dbReference type="EMBL" id="GJS75347.1"/>
    </source>
</evidence>
<feature type="domain" description="Reverse transcriptase" evidence="1">
    <location>
        <begin position="251"/>
        <end position="354"/>
    </location>
</feature>
<dbReference type="GO" id="GO:0003964">
    <property type="term" value="F:RNA-directed DNA polymerase activity"/>
    <property type="evidence" value="ECO:0007669"/>
    <property type="project" value="UniProtKB-KW"/>
</dbReference>
<reference evidence="3" key="2">
    <citation type="submission" date="2022-01" db="EMBL/GenBank/DDBJ databases">
        <authorList>
            <person name="Yamashiro T."/>
            <person name="Shiraishi A."/>
            <person name="Satake H."/>
            <person name="Nakayama K."/>
        </authorList>
    </citation>
    <scope>NUCLEOTIDE SEQUENCE</scope>
</reference>
<dbReference type="Pfam" id="PF00078">
    <property type="entry name" value="RVT_1"/>
    <property type="match status" value="1"/>
</dbReference>
<keyword evidence="3" id="KW-0548">Nucleotidyltransferase</keyword>
<dbReference type="InterPro" id="IPR043502">
    <property type="entry name" value="DNA/RNA_pol_sf"/>
</dbReference>
<evidence type="ECO:0000313" key="4">
    <source>
        <dbReference type="Proteomes" id="UP001151760"/>
    </source>
</evidence>
<proteinExistence type="predicted"/>
<dbReference type="InterPro" id="IPR041577">
    <property type="entry name" value="RT_RNaseH_2"/>
</dbReference>
<protein>
    <submittedName>
        <fullName evidence="3">Reverse transcriptase domain-containing protein</fullName>
    </submittedName>
</protein>
<comment type="caution">
    <text evidence="3">The sequence shown here is derived from an EMBL/GenBank/DDBJ whole genome shotgun (WGS) entry which is preliminary data.</text>
</comment>
<dbReference type="Gene3D" id="3.10.10.10">
    <property type="entry name" value="HIV Type 1 Reverse Transcriptase, subunit A, domain 1"/>
    <property type="match status" value="1"/>
</dbReference>
<keyword evidence="3" id="KW-0695">RNA-directed DNA polymerase</keyword>
<name>A0ABQ4YD73_9ASTR</name>
<keyword evidence="3" id="KW-0808">Transferase</keyword>
<gene>
    <name evidence="3" type="ORF">Tco_0725228</name>
</gene>
<dbReference type="PANTHER" id="PTHR24559:SF444">
    <property type="entry name" value="REVERSE TRANSCRIPTASE DOMAIN-CONTAINING PROTEIN"/>
    <property type="match status" value="1"/>
</dbReference>
<dbReference type="CDD" id="cd01647">
    <property type="entry name" value="RT_LTR"/>
    <property type="match status" value="1"/>
</dbReference>
<dbReference type="PANTHER" id="PTHR24559">
    <property type="entry name" value="TRANSPOSON TY3-I GAG-POL POLYPROTEIN"/>
    <property type="match status" value="1"/>
</dbReference>
<dbReference type="InterPro" id="IPR000477">
    <property type="entry name" value="RT_dom"/>
</dbReference>
<feature type="domain" description="Reverse transcriptase/retrotransposon-derived protein RNase H-like" evidence="2">
    <location>
        <begin position="395"/>
        <end position="458"/>
    </location>
</feature>
<evidence type="ECO:0000259" key="1">
    <source>
        <dbReference type="Pfam" id="PF00078"/>
    </source>
</evidence>
<keyword evidence="4" id="KW-1185">Reference proteome</keyword>
<evidence type="ECO:0000259" key="2">
    <source>
        <dbReference type="Pfam" id="PF17919"/>
    </source>
</evidence>
<dbReference type="InterPro" id="IPR043128">
    <property type="entry name" value="Rev_trsase/Diguanyl_cyclase"/>
</dbReference>
<dbReference type="SUPFAM" id="SSF56672">
    <property type="entry name" value="DNA/RNA polymerases"/>
    <property type="match status" value="1"/>
</dbReference>
<dbReference type="Gene3D" id="3.30.70.270">
    <property type="match status" value="1"/>
</dbReference>
<dbReference type="InterPro" id="IPR053134">
    <property type="entry name" value="RNA-dir_DNA_polymerase"/>
</dbReference>
<organism evidence="3 4">
    <name type="scientific">Tanacetum coccineum</name>
    <dbReference type="NCBI Taxonomy" id="301880"/>
    <lineage>
        <taxon>Eukaryota</taxon>
        <taxon>Viridiplantae</taxon>
        <taxon>Streptophyta</taxon>
        <taxon>Embryophyta</taxon>
        <taxon>Tracheophyta</taxon>
        <taxon>Spermatophyta</taxon>
        <taxon>Magnoliopsida</taxon>
        <taxon>eudicotyledons</taxon>
        <taxon>Gunneridae</taxon>
        <taxon>Pentapetalae</taxon>
        <taxon>asterids</taxon>
        <taxon>campanulids</taxon>
        <taxon>Asterales</taxon>
        <taxon>Asteraceae</taxon>
        <taxon>Asteroideae</taxon>
        <taxon>Anthemideae</taxon>
        <taxon>Anthemidinae</taxon>
        <taxon>Tanacetum</taxon>
    </lineage>
</organism>
<sequence length="458" mass="51715">MYVDEGASLEILYEHCFVRLRPEIRSQMVPPTTYLTGFSGETIWPLGQISLLVKIGDEGHSTSAWMNFMVVRSPSQHNGIIGRPGIRKICAIPSTAHGMLKFPVEGGTVTLRSSRIIPMECAMISGPSTRPPEAGKILEEKIRVAIHPEYPEQTIAIGSTLTEKGRKELCTLLGQNLDVFAWKPADMTGVPRSIAEHRLNIREGCPPVRQKKRGQAPERNKAIQEEVEKLVDAEIMKEVHYHSWLSNPVMVKKHDGTWRMCVDFKDLNNACPKDCYPLPEIDWKIESLCGYPFKCFLDAYKGYHQIKMAKEDEEKMTFTINQGIFCYSKMPFGLKNAGATYQRLVDKAFQRQIGHNLKLNGKLASLNGFLSKSAEKSLPFFKTLKKCTKKSDFQWNQEAEAAFKQMKKLIAELPMLTAPKEKEELIVYLAAAKEAISAVLMTNREGKQVPVYFVSRAL</sequence>
<accession>A0ABQ4YD73</accession>
<reference evidence="3" key="1">
    <citation type="journal article" date="2022" name="Int. J. Mol. Sci.">
        <title>Draft Genome of Tanacetum Coccineum: Genomic Comparison of Closely Related Tanacetum-Family Plants.</title>
        <authorList>
            <person name="Yamashiro T."/>
            <person name="Shiraishi A."/>
            <person name="Nakayama K."/>
            <person name="Satake H."/>
        </authorList>
    </citation>
    <scope>NUCLEOTIDE SEQUENCE</scope>
</reference>